<accession>A0AAE7D9B9</accession>
<dbReference type="SUPFAM" id="SSF51445">
    <property type="entry name" value="(Trans)glycosidases"/>
    <property type="match status" value="1"/>
</dbReference>
<proteinExistence type="predicted"/>
<dbReference type="RefSeq" id="WP_168807826.1">
    <property type="nucleotide sequence ID" value="NZ_CP051204.2"/>
</dbReference>
<dbReference type="Proteomes" id="UP000502421">
    <property type="component" value="Chromosome"/>
</dbReference>
<dbReference type="KEGG" id="coy:HF329_23535"/>
<dbReference type="AlphaFoldDB" id="A0AAE7D9B9"/>
<evidence type="ECO:0000313" key="3">
    <source>
        <dbReference type="Proteomes" id="UP000502421"/>
    </source>
</evidence>
<name>A0AAE7D9B9_9BACT</name>
<evidence type="ECO:0000313" key="1">
    <source>
        <dbReference type="EMBL" id="QJB34097.1"/>
    </source>
</evidence>
<evidence type="ECO:0000313" key="2">
    <source>
        <dbReference type="EMBL" id="QJB40616.1"/>
    </source>
</evidence>
<dbReference type="EMBL" id="CP051204">
    <property type="protein sequence ID" value="QJB40616.1"/>
    <property type="molecule type" value="Genomic_DNA"/>
</dbReference>
<dbReference type="Proteomes" id="UP000503144">
    <property type="component" value="Chromosome"/>
</dbReference>
<keyword evidence="4" id="KW-1185">Reference proteome</keyword>
<dbReference type="EMBL" id="CP051205">
    <property type="protein sequence ID" value="QJB34097.1"/>
    <property type="molecule type" value="Genomic_DNA"/>
</dbReference>
<gene>
    <name evidence="2" type="ORF">HF324_23385</name>
    <name evidence="1" type="ORF">HF329_23535</name>
</gene>
<dbReference type="InterPro" id="IPR017853">
    <property type="entry name" value="GH"/>
</dbReference>
<evidence type="ECO:0000313" key="4">
    <source>
        <dbReference type="Proteomes" id="UP000503144"/>
    </source>
</evidence>
<organism evidence="1 3">
    <name type="scientific">Chitinophaga oryzae</name>
    <dbReference type="NCBI Taxonomy" id="2725414"/>
    <lineage>
        <taxon>Bacteria</taxon>
        <taxon>Pseudomonadati</taxon>
        <taxon>Bacteroidota</taxon>
        <taxon>Chitinophagia</taxon>
        <taxon>Chitinophagales</taxon>
        <taxon>Chitinophagaceae</taxon>
        <taxon>Chitinophaga</taxon>
    </lineage>
</organism>
<protein>
    <submittedName>
        <fullName evidence="1">Uncharacterized protein</fullName>
    </submittedName>
</protein>
<dbReference type="Gene3D" id="3.20.20.80">
    <property type="entry name" value="Glycosidases"/>
    <property type="match status" value="1"/>
</dbReference>
<sequence>MKNCNLNLLTGVDGCYDFKFVSYKLELLSQLGLKTLQVNLNSAKKKGVDFNAAQAADWVKFVTGLDEKKRSAFYGYFIYDEPLPKDAAPIRKWMAFAKTKDPGKLAYLNLLACYVFKTRKEYEDYLDAYISPANSPETPDVISYDFYPFIQKGIKDNFFYNLYILRKKAAGRPLWSCVLTTKHREYTDVGPYQLNFMVFAPVTYGFKGLLYFTYQTIVGSNMPFGAAMIANNQPTTKYFQIQKINAFMRDVWGPIVMNSISTGVYHVSGQPYNQQPEEGEEITASTPIIAAVKDNNMAVGVFKSLVKNGEYNLMLFNKSAKSLKQVPVVLKNNLVSKVSLAVPYLSYRKGIKVFSPLKATYNSTSNTTTVYVDFKGGEGRVLKLTGM</sequence>
<reference evidence="3" key="1">
    <citation type="submission" date="2020-04" db="EMBL/GenBank/DDBJ databases">
        <authorList>
            <person name="Kittiwongwattana C."/>
        </authorList>
    </citation>
    <scope>NUCLEOTIDE SEQUENCE [LARGE SCALE GENOMIC DNA]</scope>
    <source>
        <strain evidence="2 4">1303</strain>
        <strain evidence="3">1310</strain>
    </source>
</reference>
<reference evidence="1" key="2">
    <citation type="submission" date="2020-09" db="EMBL/GenBank/DDBJ databases">
        <authorList>
            <person name="Kittiwongwattana C."/>
        </authorList>
    </citation>
    <scope>NUCLEOTIDE SEQUENCE</scope>
    <source>
        <strain evidence="4">1303</strain>
        <strain evidence="1">1310</strain>
    </source>
</reference>